<dbReference type="AlphaFoldDB" id="A0AAN9TU87"/>
<evidence type="ECO:0000256" key="1">
    <source>
        <dbReference type="SAM" id="MobiDB-lite"/>
    </source>
</evidence>
<sequence length="182" mass="21051">MDSSNSKEFNSNQEESKEDDKNSPWYETGTLRPWMAAGKAEEFLVDQGGQNKTPVECCPSTKVYSEPVGGVTRDDIYVKLYKGEIPQYFHEISCNPEILHQPCLFMERRMHNRSRCVQNYSYSYAVVLLPESSVSGFPEHKFSPIFSNETNRYILTHIKIRSGCSCEVRSDRPQKYKKKKKT</sequence>
<feature type="region of interest" description="Disordered" evidence="1">
    <location>
        <begin position="1"/>
        <end position="28"/>
    </location>
</feature>
<dbReference type="Gene3D" id="2.10.90.10">
    <property type="entry name" value="Cystine-knot cytokines"/>
    <property type="match status" value="1"/>
</dbReference>
<dbReference type="Proteomes" id="UP001367676">
    <property type="component" value="Unassembled WGS sequence"/>
</dbReference>
<gene>
    <name evidence="2" type="ORF">V9T40_006819</name>
</gene>
<feature type="compositionally biased region" description="Polar residues" evidence="1">
    <location>
        <begin position="1"/>
        <end position="13"/>
    </location>
</feature>
<evidence type="ECO:0000313" key="3">
    <source>
        <dbReference type="Proteomes" id="UP001367676"/>
    </source>
</evidence>
<proteinExistence type="predicted"/>
<name>A0AAN9TU87_9HEMI</name>
<dbReference type="InterPro" id="IPR029034">
    <property type="entry name" value="Cystine-knot_cytokine"/>
</dbReference>
<organism evidence="2 3">
    <name type="scientific">Parthenolecanium corni</name>
    <dbReference type="NCBI Taxonomy" id="536013"/>
    <lineage>
        <taxon>Eukaryota</taxon>
        <taxon>Metazoa</taxon>
        <taxon>Ecdysozoa</taxon>
        <taxon>Arthropoda</taxon>
        <taxon>Hexapoda</taxon>
        <taxon>Insecta</taxon>
        <taxon>Pterygota</taxon>
        <taxon>Neoptera</taxon>
        <taxon>Paraneoptera</taxon>
        <taxon>Hemiptera</taxon>
        <taxon>Sternorrhyncha</taxon>
        <taxon>Coccoidea</taxon>
        <taxon>Coccidae</taxon>
        <taxon>Parthenolecanium</taxon>
    </lineage>
</organism>
<reference evidence="2 3" key="1">
    <citation type="submission" date="2024-03" db="EMBL/GenBank/DDBJ databases">
        <title>Adaptation during the transition from Ophiocordyceps entomopathogen to insect associate is accompanied by gene loss and intensified selection.</title>
        <authorList>
            <person name="Ward C.M."/>
            <person name="Onetto C.A."/>
            <person name="Borneman A.R."/>
        </authorList>
    </citation>
    <scope>NUCLEOTIDE SEQUENCE [LARGE SCALE GENOMIC DNA]</scope>
    <source>
        <strain evidence="2">AWRI1</strain>
        <tissue evidence="2">Single Adult Female</tissue>
    </source>
</reference>
<protein>
    <recommendedName>
        <fullName evidence="4">Spaetzle domain-containing protein</fullName>
    </recommendedName>
</protein>
<comment type="caution">
    <text evidence="2">The sequence shown here is derived from an EMBL/GenBank/DDBJ whole genome shotgun (WGS) entry which is preliminary data.</text>
</comment>
<keyword evidence="3" id="KW-1185">Reference proteome</keyword>
<evidence type="ECO:0000313" key="2">
    <source>
        <dbReference type="EMBL" id="KAK7602845.1"/>
    </source>
</evidence>
<accession>A0AAN9TU87</accession>
<dbReference type="EMBL" id="JBBCAQ010000007">
    <property type="protein sequence ID" value="KAK7602845.1"/>
    <property type="molecule type" value="Genomic_DNA"/>
</dbReference>
<evidence type="ECO:0008006" key="4">
    <source>
        <dbReference type="Google" id="ProtNLM"/>
    </source>
</evidence>